<dbReference type="Proteomes" id="UP001163603">
    <property type="component" value="Chromosome 13"/>
</dbReference>
<sequence>MIVVDVNYCSQPETVMCWIGWVLSIISRWIL</sequence>
<name>A0ACC0XEY3_9ROSI</name>
<dbReference type="EMBL" id="CM047748">
    <property type="protein sequence ID" value="KAJ0015073.1"/>
    <property type="molecule type" value="Genomic_DNA"/>
</dbReference>
<evidence type="ECO:0000313" key="1">
    <source>
        <dbReference type="EMBL" id="KAJ0015073.1"/>
    </source>
</evidence>
<gene>
    <name evidence="1" type="ORF">Pint_21699</name>
</gene>
<organism evidence="1 2">
    <name type="scientific">Pistacia integerrima</name>
    <dbReference type="NCBI Taxonomy" id="434235"/>
    <lineage>
        <taxon>Eukaryota</taxon>
        <taxon>Viridiplantae</taxon>
        <taxon>Streptophyta</taxon>
        <taxon>Embryophyta</taxon>
        <taxon>Tracheophyta</taxon>
        <taxon>Spermatophyta</taxon>
        <taxon>Magnoliopsida</taxon>
        <taxon>eudicotyledons</taxon>
        <taxon>Gunneridae</taxon>
        <taxon>Pentapetalae</taxon>
        <taxon>rosids</taxon>
        <taxon>malvids</taxon>
        <taxon>Sapindales</taxon>
        <taxon>Anacardiaceae</taxon>
        <taxon>Pistacia</taxon>
    </lineage>
</organism>
<keyword evidence="2" id="KW-1185">Reference proteome</keyword>
<protein>
    <submittedName>
        <fullName evidence="1">Uncharacterized protein</fullName>
    </submittedName>
</protein>
<proteinExistence type="predicted"/>
<comment type="caution">
    <text evidence="1">The sequence shown here is derived from an EMBL/GenBank/DDBJ whole genome shotgun (WGS) entry which is preliminary data.</text>
</comment>
<evidence type="ECO:0000313" key="2">
    <source>
        <dbReference type="Proteomes" id="UP001163603"/>
    </source>
</evidence>
<reference evidence="2" key="1">
    <citation type="journal article" date="2023" name="G3 (Bethesda)">
        <title>Genome assembly and association tests identify interacting loci associated with vigor, precocity, and sex in interspecific pistachio rootstocks.</title>
        <authorList>
            <person name="Palmer W."/>
            <person name="Jacygrad E."/>
            <person name="Sagayaradj S."/>
            <person name="Cavanaugh K."/>
            <person name="Han R."/>
            <person name="Bertier L."/>
            <person name="Beede B."/>
            <person name="Kafkas S."/>
            <person name="Golino D."/>
            <person name="Preece J."/>
            <person name="Michelmore R."/>
        </authorList>
    </citation>
    <scope>NUCLEOTIDE SEQUENCE [LARGE SCALE GENOMIC DNA]</scope>
</reference>
<accession>A0ACC0XEY3</accession>